<gene>
    <name evidence="2" type="ORF">A176_007040</name>
</gene>
<dbReference type="AlphaFoldDB" id="A0A0H4X852"/>
<evidence type="ECO:0000313" key="2">
    <source>
        <dbReference type="EMBL" id="AKQ70128.1"/>
    </source>
</evidence>
<evidence type="ECO:0000313" key="3">
    <source>
        <dbReference type="Proteomes" id="UP000009026"/>
    </source>
</evidence>
<feature type="compositionally biased region" description="Low complexity" evidence="1">
    <location>
        <begin position="94"/>
        <end position="104"/>
    </location>
</feature>
<reference evidence="2 3" key="1">
    <citation type="journal article" date="2016" name="PLoS ONE">
        <title>Complete Genome Sequence and Comparative Genomics of a Novel Myxobacterium Myxococcus hansupus.</title>
        <authorList>
            <person name="Sharma G."/>
            <person name="Narwani T."/>
            <person name="Subramanian S."/>
        </authorList>
    </citation>
    <scope>NUCLEOTIDE SEQUENCE [LARGE SCALE GENOMIC DNA]</scope>
    <source>
        <strain evidence="3">mixupus</strain>
    </source>
</reference>
<dbReference type="STRING" id="1297742.A176_007040"/>
<accession>A0A0H4X852</accession>
<proteinExistence type="predicted"/>
<dbReference type="Proteomes" id="UP000009026">
    <property type="component" value="Chromosome"/>
</dbReference>
<feature type="region of interest" description="Disordered" evidence="1">
    <location>
        <begin position="35"/>
        <end position="67"/>
    </location>
</feature>
<dbReference type="KEGG" id="mym:A176_007040"/>
<organism evidence="2 3">
    <name type="scientific">Pseudomyxococcus hansupus</name>
    <dbReference type="NCBI Taxonomy" id="1297742"/>
    <lineage>
        <taxon>Bacteria</taxon>
        <taxon>Pseudomonadati</taxon>
        <taxon>Myxococcota</taxon>
        <taxon>Myxococcia</taxon>
        <taxon>Myxococcales</taxon>
        <taxon>Cystobacterineae</taxon>
        <taxon>Myxococcaceae</taxon>
        <taxon>Pseudomyxococcus</taxon>
    </lineage>
</organism>
<dbReference type="EMBL" id="CP012109">
    <property type="protein sequence ID" value="AKQ70128.1"/>
    <property type="molecule type" value="Genomic_DNA"/>
</dbReference>
<dbReference type="PATRIC" id="fig|1297742.4.peg.7140"/>
<keyword evidence="3" id="KW-1185">Reference proteome</keyword>
<name>A0A0H4X852_9BACT</name>
<sequence>MLEGNAGTVRRSHLAALPAPTGMSDPRVIHIPVAHTRVSGPGGPSSMLPLRPHRHGADPPARVCDTPFPRARRRHVARGGKARCPAMGVGAASAWGGSSGPLSGRGAVSPGGWAAPIFSPRRE</sequence>
<protein>
    <submittedName>
        <fullName evidence="2">Uncharacterized protein</fullName>
    </submittedName>
</protein>
<evidence type="ECO:0000256" key="1">
    <source>
        <dbReference type="SAM" id="MobiDB-lite"/>
    </source>
</evidence>
<feature type="region of interest" description="Disordered" evidence="1">
    <location>
        <begin position="94"/>
        <end position="123"/>
    </location>
</feature>